<feature type="compositionally biased region" description="Basic and acidic residues" evidence="1">
    <location>
        <begin position="42"/>
        <end position="69"/>
    </location>
</feature>
<protein>
    <submittedName>
        <fullName evidence="2">Uncharacterized protein</fullName>
    </submittedName>
</protein>
<evidence type="ECO:0000256" key="1">
    <source>
        <dbReference type="SAM" id="MobiDB-lite"/>
    </source>
</evidence>
<feature type="compositionally biased region" description="Basic and acidic residues" evidence="1">
    <location>
        <begin position="20"/>
        <end position="29"/>
    </location>
</feature>
<dbReference type="AlphaFoldDB" id="A0A176VMT3"/>
<feature type="region of interest" description="Disordered" evidence="1">
    <location>
        <begin position="1"/>
        <end position="81"/>
    </location>
</feature>
<evidence type="ECO:0000313" key="3">
    <source>
        <dbReference type="Proteomes" id="UP000077202"/>
    </source>
</evidence>
<name>A0A176VMT3_MARPO</name>
<gene>
    <name evidence="2" type="ORF">AXG93_939s1290</name>
</gene>
<comment type="caution">
    <text evidence="2">The sequence shown here is derived from an EMBL/GenBank/DDBJ whole genome shotgun (WGS) entry which is preliminary data.</text>
</comment>
<proteinExistence type="predicted"/>
<dbReference type="EMBL" id="LVLJ01003379">
    <property type="protein sequence ID" value="OAE21621.1"/>
    <property type="molecule type" value="Genomic_DNA"/>
</dbReference>
<dbReference type="Proteomes" id="UP000077202">
    <property type="component" value="Unassembled WGS sequence"/>
</dbReference>
<keyword evidence="3" id="KW-1185">Reference proteome</keyword>
<reference evidence="2" key="1">
    <citation type="submission" date="2016-03" db="EMBL/GenBank/DDBJ databases">
        <title>Mechanisms controlling the formation of the plant cell surface in tip-growing cells are functionally conserved among land plants.</title>
        <authorList>
            <person name="Honkanen S."/>
            <person name="Jones V.A."/>
            <person name="Morieri G."/>
            <person name="Champion C."/>
            <person name="Hetherington A.J."/>
            <person name="Kelly S."/>
            <person name="Saint-Marcoux D."/>
            <person name="Proust H."/>
            <person name="Prescott H."/>
            <person name="Dolan L."/>
        </authorList>
    </citation>
    <scope>NUCLEOTIDE SEQUENCE [LARGE SCALE GENOMIC DNA]</scope>
    <source>
        <tissue evidence="2">Whole gametophyte</tissue>
    </source>
</reference>
<evidence type="ECO:0000313" key="2">
    <source>
        <dbReference type="EMBL" id="OAE21621.1"/>
    </source>
</evidence>
<accession>A0A176VMT3</accession>
<sequence length="151" mass="17014">MPEYEDDGSEEDSMANFMGAEERGGHSHDENEEADDSTENAIVHENDEVQHQSASEREYCENGSERRNDSNAIGEEGLPTMPQVKTMIRLPNSPAKEKIPEGGVKTLAIMQARITQKYISIETFRQEKEKSSVRKLEAALMECVQKNQILL</sequence>
<feature type="compositionally biased region" description="Acidic residues" evidence="1">
    <location>
        <begin position="1"/>
        <end position="13"/>
    </location>
</feature>
<organism evidence="2 3">
    <name type="scientific">Marchantia polymorpha subsp. ruderalis</name>
    <dbReference type="NCBI Taxonomy" id="1480154"/>
    <lineage>
        <taxon>Eukaryota</taxon>
        <taxon>Viridiplantae</taxon>
        <taxon>Streptophyta</taxon>
        <taxon>Embryophyta</taxon>
        <taxon>Marchantiophyta</taxon>
        <taxon>Marchantiopsida</taxon>
        <taxon>Marchantiidae</taxon>
        <taxon>Marchantiales</taxon>
        <taxon>Marchantiaceae</taxon>
        <taxon>Marchantia</taxon>
    </lineage>
</organism>